<dbReference type="InterPro" id="IPR008538">
    <property type="entry name" value="Uma2"/>
</dbReference>
<reference evidence="3" key="1">
    <citation type="journal article" date="2019" name="Int. J. Syst. Evol. Microbiol.">
        <title>The Global Catalogue of Microorganisms (GCM) 10K type strain sequencing project: providing services to taxonomists for standard genome sequencing and annotation.</title>
        <authorList>
            <consortium name="The Broad Institute Genomics Platform"/>
            <consortium name="The Broad Institute Genome Sequencing Center for Infectious Disease"/>
            <person name="Wu L."/>
            <person name="Ma J."/>
        </authorList>
    </citation>
    <scope>NUCLEOTIDE SEQUENCE [LARGE SCALE GENOMIC DNA]</scope>
    <source>
        <strain evidence="3">NBRC 113072</strain>
    </source>
</reference>
<sequence>MVTTPLPTPLDLDAWFDLPEDELERHELVAGYVTMSPGESYENRRVGTRVMLAFHRVLGDDYLPVTDLDIVISEVPATVRRPDVVIAHGDAVRGAKRVRGRDVEVVVEIVSPGSVETDWLRKRSEYAAAGVPTYVVVDVRDTPRVAVFDRVEAGSYVDPTGDGRVGVVTVAGREVVLRVEELQA</sequence>
<comment type="caution">
    <text evidence="2">The sequence shown here is derived from an EMBL/GenBank/DDBJ whole genome shotgun (WGS) entry which is preliminary data.</text>
</comment>
<evidence type="ECO:0000313" key="2">
    <source>
        <dbReference type="EMBL" id="GMA38621.1"/>
    </source>
</evidence>
<dbReference type="Gene3D" id="3.90.1570.10">
    <property type="entry name" value="tt1808, chain A"/>
    <property type="match status" value="1"/>
</dbReference>
<dbReference type="InterPro" id="IPR012296">
    <property type="entry name" value="Nuclease_put_TT1808"/>
</dbReference>
<proteinExistence type="predicted"/>
<dbReference type="PANTHER" id="PTHR35400">
    <property type="entry name" value="SLR1083 PROTEIN"/>
    <property type="match status" value="1"/>
</dbReference>
<dbReference type="Proteomes" id="UP001157126">
    <property type="component" value="Unassembled WGS sequence"/>
</dbReference>
<dbReference type="InterPro" id="IPR011335">
    <property type="entry name" value="Restrct_endonuc-II-like"/>
</dbReference>
<dbReference type="PANTHER" id="PTHR35400:SF3">
    <property type="entry name" value="SLL1072 PROTEIN"/>
    <property type="match status" value="1"/>
</dbReference>
<gene>
    <name evidence="2" type="ORF">GCM10025883_06660</name>
</gene>
<dbReference type="Pfam" id="PF05685">
    <property type="entry name" value="Uma2"/>
    <property type="match status" value="1"/>
</dbReference>
<dbReference type="SUPFAM" id="SSF52980">
    <property type="entry name" value="Restriction endonuclease-like"/>
    <property type="match status" value="1"/>
</dbReference>
<evidence type="ECO:0000259" key="1">
    <source>
        <dbReference type="Pfam" id="PF05685"/>
    </source>
</evidence>
<name>A0ABQ6ILK7_9MICO</name>
<evidence type="ECO:0000313" key="3">
    <source>
        <dbReference type="Proteomes" id="UP001157126"/>
    </source>
</evidence>
<dbReference type="EMBL" id="BSUO01000001">
    <property type="protein sequence ID" value="GMA38621.1"/>
    <property type="molecule type" value="Genomic_DNA"/>
</dbReference>
<protein>
    <recommendedName>
        <fullName evidence="1">Putative restriction endonuclease domain-containing protein</fullName>
    </recommendedName>
</protein>
<dbReference type="CDD" id="cd06260">
    <property type="entry name" value="DUF820-like"/>
    <property type="match status" value="1"/>
</dbReference>
<organism evidence="2 3">
    <name type="scientific">Mobilicoccus caccae</name>
    <dbReference type="NCBI Taxonomy" id="1859295"/>
    <lineage>
        <taxon>Bacteria</taxon>
        <taxon>Bacillati</taxon>
        <taxon>Actinomycetota</taxon>
        <taxon>Actinomycetes</taxon>
        <taxon>Micrococcales</taxon>
        <taxon>Dermatophilaceae</taxon>
        <taxon>Mobilicoccus</taxon>
    </lineage>
</organism>
<accession>A0ABQ6ILK7</accession>
<feature type="domain" description="Putative restriction endonuclease" evidence="1">
    <location>
        <begin position="16"/>
        <end position="159"/>
    </location>
</feature>
<keyword evidence="3" id="KW-1185">Reference proteome</keyword>
<dbReference type="RefSeq" id="WP_284302675.1">
    <property type="nucleotide sequence ID" value="NZ_BSUO01000001.1"/>
</dbReference>